<dbReference type="OrthoDB" id="2738569at2"/>
<sequence length="141" mass="16367">MLTTTLVYNNSKELIFISNVKNISTSVSDDIIITNLTGFITNTDVNLWYKAFEQSCQEFIKKGKKYKLLVNRKGYTPEHFTVQKLWKEKFFSAAILDNTIAAAFLMEEGDILNHLIQSNTKDNVIFSSNYDQIFEWISNYK</sequence>
<accession>A0A4S4C596</accession>
<organism evidence="1 2">
    <name type="scientific">Metabacillus sediminilitoris</name>
    <dbReference type="NCBI Taxonomy" id="2567941"/>
    <lineage>
        <taxon>Bacteria</taxon>
        <taxon>Bacillati</taxon>
        <taxon>Bacillota</taxon>
        <taxon>Bacilli</taxon>
        <taxon>Bacillales</taxon>
        <taxon>Bacillaceae</taxon>
        <taxon>Metabacillus</taxon>
    </lineage>
</organism>
<name>A0A4S4C596_9BACI</name>
<dbReference type="EMBL" id="SSNT01000002">
    <property type="protein sequence ID" value="THF82379.1"/>
    <property type="molecule type" value="Genomic_DNA"/>
</dbReference>
<comment type="caution">
    <text evidence="1">The sequence shown here is derived from an EMBL/GenBank/DDBJ whole genome shotgun (WGS) entry which is preliminary data.</text>
</comment>
<dbReference type="Proteomes" id="UP000310334">
    <property type="component" value="Unassembled WGS sequence"/>
</dbReference>
<gene>
    <name evidence="1" type="ORF">E6W99_02810</name>
</gene>
<keyword evidence="2" id="KW-1185">Reference proteome</keyword>
<evidence type="ECO:0000313" key="2">
    <source>
        <dbReference type="Proteomes" id="UP000310334"/>
    </source>
</evidence>
<dbReference type="AlphaFoldDB" id="A0A4S4C596"/>
<protein>
    <submittedName>
        <fullName evidence="1">STAS/SEC14 domain-containing protein</fullName>
    </submittedName>
</protein>
<dbReference type="RefSeq" id="WP_136351676.1">
    <property type="nucleotide sequence ID" value="NZ_CP046266.1"/>
</dbReference>
<reference evidence="1 2" key="1">
    <citation type="submission" date="2019-04" db="EMBL/GenBank/DDBJ databases">
        <title>Bacillus sediminilitoris sp. nov., isolated from a tidal flat sediment on the East China Sea.</title>
        <authorList>
            <person name="Wei Y."/>
            <person name="Mao H."/>
            <person name="Fang J."/>
        </authorList>
    </citation>
    <scope>NUCLEOTIDE SEQUENCE [LARGE SCALE GENOMIC DNA]</scope>
    <source>
        <strain evidence="1 2">DSL-17</strain>
    </source>
</reference>
<evidence type="ECO:0000313" key="1">
    <source>
        <dbReference type="EMBL" id="THF82379.1"/>
    </source>
</evidence>
<proteinExistence type="predicted"/>